<gene>
    <name evidence="2" type="ORF">GCM10022291_13430</name>
</gene>
<dbReference type="Proteomes" id="UP001501496">
    <property type="component" value="Unassembled WGS sequence"/>
</dbReference>
<dbReference type="InterPro" id="IPR049279">
    <property type="entry name" value="DUF3108-like"/>
</dbReference>
<proteinExistence type="predicted"/>
<reference evidence="3" key="1">
    <citation type="journal article" date="2019" name="Int. J. Syst. Evol. Microbiol.">
        <title>The Global Catalogue of Microorganisms (GCM) 10K type strain sequencing project: providing services to taxonomists for standard genome sequencing and annotation.</title>
        <authorList>
            <consortium name="The Broad Institute Genomics Platform"/>
            <consortium name="The Broad Institute Genome Sequencing Center for Infectious Disease"/>
            <person name="Wu L."/>
            <person name="Ma J."/>
        </authorList>
    </citation>
    <scope>NUCLEOTIDE SEQUENCE [LARGE SCALE GENOMIC DNA]</scope>
    <source>
        <strain evidence="3">JCM 17630</strain>
    </source>
</reference>
<feature type="domain" description="DUF3108" evidence="1">
    <location>
        <begin position="15"/>
        <end position="204"/>
    </location>
</feature>
<evidence type="ECO:0000313" key="3">
    <source>
        <dbReference type="Proteomes" id="UP001501496"/>
    </source>
</evidence>
<organism evidence="2 3">
    <name type="scientific">Postechiella marina</name>
    <dbReference type="NCBI Taxonomy" id="943941"/>
    <lineage>
        <taxon>Bacteria</taxon>
        <taxon>Pseudomonadati</taxon>
        <taxon>Bacteroidota</taxon>
        <taxon>Flavobacteriia</taxon>
        <taxon>Flavobacteriales</taxon>
        <taxon>Flavobacteriaceae</taxon>
        <taxon>Postechiella</taxon>
    </lineage>
</organism>
<protein>
    <recommendedName>
        <fullName evidence="1">DUF3108 domain-containing protein</fullName>
    </recommendedName>
</protein>
<dbReference type="Pfam" id="PF21347">
    <property type="entry name" value="DUF3108_like"/>
    <property type="match status" value="1"/>
</dbReference>
<dbReference type="Gene3D" id="2.40.360.20">
    <property type="match status" value="1"/>
</dbReference>
<evidence type="ECO:0000313" key="2">
    <source>
        <dbReference type="EMBL" id="GAA4234338.1"/>
    </source>
</evidence>
<keyword evidence="3" id="KW-1185">Reference proteome</keyword>
<evidence type="ECO:0000259" key="1">
    <source>
        <dbReference type="Pfam" id="PF21347"/>
    </source>
</evidence>
<sequence>MVLAQNTCNTYYPFKKGAKFEITNYNKKGKKENVSKYEVTDINNNVATIKTTVNDNKNKELITSSYALTCNGNSISFDFKSMINPEIYKQYKDVDMEMTGTNLELPNDLQIGQKLKDANLNLAMNMSGIKMNMTIDITNRSVNAKESITTPAGTFNCFALSYTNEMKMGMKMTFKIKEWIAEGVGVVKSESYNKNGKLMGYSELTNFIK</sequence>
<name>A0ABP8C619_9FLAO</name>
<comment type="caution">
    <text evidence="2">The sequence shown here is derived from an EMBL/GenBank/DDBJ whole genome shotgun (WGS) entry which is preliminary data.</text>
</comment>
<dbReference type="EMBL" id="BAABCA010000003">
    <property type="protein sequence ID" value="GAA4234338.1"/>
    <property type="molecule type" value="Genomic_DNA"/>
</dbReference>
<accession>A0ABP8C619</accession>